<feature type="transmembrane region" description="Helical" evidence="1">
    <location>
        <begin position="276"/>
        <end position="295"/>
    </location>
</feature>
<feature type="transmembrane region" description="Helical" evidence="1">
    <location>
        <begin position="14"/>
        <end position="34"/>
    </location>
</feature>
<feature type="transmembrane region" description="Helical" evidence="1">
    <location>
        <begin position="212"/>
        <end position="233"/>
    </location>
</feature>
<feature type="transmembrane region" description="Helical" evidence="1">
    <location>
        <begin position="46"/>
        <end position="65"/>
    </location>
</feature>
<reference evidence="4 5" key="1">
    <citation type="submission" date="2022-12" db="EMBL/GenBank/DDBJ databases">
        <title>Coexistence and Characterization of a Novel Tigecycline Resistance gene tet(X) variant and blaNDM-1 in a Pseudomonas caeni Isolate of Chicken Origin.</title>
        <authorList>
            <person name="Lu X."/>
            <person name="Zhang L."/>
            <person name="Li R."/>
            <person name="Wang Z."/>
        </authorList>
    </citation>
    <scope>NUCLEOTIDE SEQUENCE [LARGE SCALE GENOMIC DNA]</scope>
    <source>
        <strain evidence="4 5">CE14</strain>
    </source>
</reference>
<sequence>MESFAEQFVSEQKIIIQLAVALLLGALTGLERGWATREQKSGERVAGMRTYALVGLLGGITALLSLKVTPWVLPASLLAVCVAAVMAYRVRMLQMRDYSITGIIGILLTFCFGAVAVAVDIAVAATAAVITTIILDNKNEIHSALNRLQEHELDAALKLLLISVVMLPLLPNEGIGPGGMLNPYEIWWMVVLIASISFVGYFAMRVGGTEKGILFTSLFAGLASSTALTLHFSRLARQTAQISPLLSSGILIACGTMYLRILLYCAMINPALLGHLTLPLLIMTLVLYLPALLIWRKHRNGTRVEQPALSSNPLDLKSALLLGALLTVILLMASVLKQWLGNAGIYVLATVSGITDVDAITLSLTRMSQTGLESTTVIIGIIIASSVNNLMKAGMAVSIGGRAMLLRVALPILLSLLAGLAVLLPMYSA</sequence>
<keyword evidence="5" id="KW-1185">Reference proteome</keyword>
<keyword evidence="1" id="KW-1133">Transmembrane helix</keyword>
<dbReference type="PANTHER" id="PTHR39084:SF1">
    <property type="entry name" value="DUF4010 DOMAIN-CONTAINING PROTEIN"/>
    <property type="match status" value="1"/>
</dbReference>
<feature type="domain" description="DUF4010" evidence="3">
    <location>
        <begin position="191"/>
        <end position="400"/>
    </location>
</feature>
<organism evidence="4 5">
    <name type="scientific">Denitrificimonas caeni</name>
    <dbReference type="NCBI Taxonomy" id="521720"/>
    <lineage>
        <taxon>Bacteria</taxon>
        <taxon>Pseudomonadati</taxon>
        <taxon>Pseudomonadota</taxon>
        <taxon>Gammaproteobacteria</taxon>
        <taxon>Pseudomonadales</taxon>
        <taxon>Pseudomonadaceae</taxon>
        <taxon>Denitrificimonas</taxon>
    </lineage>
</organism>
<dbReference type="EMBL" id="CP114976">
    <property type="protein sequence ID" value="WBE25383.1"/>
    <property type="molecule type" value="Genomic_DNA"/>
</dbReference>
<feature type="transmembrane region" description="Helical" evidence="1">
    <location>
        <begin position="405"/>
        <end position="427"/>
    </location>
</feature>
<keyword evidence="1" id="KW-0812">Transmembrane</keyword>
<feature type="transmembrane region" description="Helical" evidence="1">
    <location>
        <begin position="71"/>
        <end position="90"/>
    </location>
</feature>
<feature type="transmembrane region" description="Helical" evidence="1">
    <location>
        <begin position="102"/>
        <end position="135"/>
    </location>
</feature>
<proteinExistence type="predicted"/>
<evidence type="ECO:0000259" key="2">
    <source>
        <dbReference type="Pfam" id="PF02308"/>
    </source>
</evidence>
<name>A0AAE9VQ42_9GAMM</name>
<dbReference type="Pfam" id="PF13194">
    <property type="entry name" value="DUF4010"/>
    <property type="match status" value="1"/>
</dbReference>
<dbReference type="Proteomes" id="UP001212189">
    <property type="component" value="Chromosome"/>
</dbReference>
<protein>
    <submittedName>
        <fullName evidence="4">MgtC/SapB family protein</fullName>
    </submittedName>
</protein>
<feature type="transmembrane region" description="Helical" evidence="1">
    <location>
        <begin position="245"/>
        <end position="264"/>
    </location>
</feature>
<accession>A0AAE9VQ42</accession>
<dbReference type="Pfam" id="PF02308">
    <property type="entry name" value="MgtC"/>
    <property type="match status" value="1"/>
</dbReference>
<gene>
    <name evidence="4" type="ORF">O6P33_00590</name>
</gene>
<evidence type="ECO:0000313" key="5">
    <source>
        <dbReference type="Proteomes" id="UP001212189"/>
    </source>
</evidence>
<dbReference type="InterPro" id="IPR049177">
    <property type="entry name" value="MgtC_SapB_SrpB_YhiD_N"/>
</dbReference>
<keyword evidence="1" id="KW-0472">Membrane</keyword>
<evidence type="ECO:0000313" key="4">
    <source>
        <dbReference type="EMBL" id="WBE25383.1"/>
    </source>
</evidence>
<feature type="transmembrane region" description="Helical" evidence="1">
    <location>
        <begin position="316"/>
        <end position="337"/>
    </location>
</feature>
<feature type="transmembrane region" description="Helical" evidence="1">
    <location>
        <begin position="377"/>
        <end position="399"/>
    </location>
</feature>
<dbReference type="AlphaFoldDB" id="A0AAE9VQ42"/>
<dbReference type="KEGG" id="dce:O6P33_00590"/>
<dbReference type="PANTHER" id="PTHR39084">
    <property type="entry name" value="MEMBRANE PROTEIN-RELATED"/>
    <property type="match status" value="1"/>
</dbReference>
<evidence type="ECO:0000259" key="3">
    <source>
        <dbReference type="Pfam" id="PF13194"/>
    </source>
</evidence>
<feature type="transmembrane region" description="Helical" evidence="1">
    <location>
        <begin position="186"/>
        <end position="206"/>
    </location>
</feature>
<dbReference type="InterPro" id="IPR025105">
    <property type="entry name" value="DUF4010"/>
</dbReference>
<evidence type="ECO:0000256" key="1">
    <source>
        <dbReference type="SAM" id="Phobius"/>
    </source>
</evidence>
<dbReference type="RefSeq" id="WP_269818329.1">
    <property type="nucleotide sequence ID" value="NZ_CP114976.1"/>
</dbReference>
<feature type="domain" description="MgtC/SapB/SrpB/YhiD N-terminal" evidence="2">
    <location>
        <begin position="18"/>
        <end position="143"/>
    </location>
</feature>
<feature type="transmembrane region" description="Helical" evidence="1">
    <location>
        <begin position="343"/>
        <end position="365"/>
    </location>
</feature>